<sequence length="34" mass="3952">MMITKVWVEVKTVQPIQPVQNVITTHSTRSEWIA</sequence>
<evidence type="ECO:0000313" key="2">
    <source>
        <dbReference type="Proteomes" id="UP000198553"/>
    </source>
</evidence>
<reference evidence="2" key="1">
    <citation type="submission" date="2016-10" db="EMBL/GenBank/DDBJ databases">
        <authorList>
            <person name="Varghese N."/>
            <person name="Submissions S."/>
        </authorList>
    </citation>
    <scope>NUCLEOTIDE SEQUENCE [LARGE SCALE GENOMIC DNA]</scope>
    <source>
        <strain evidence="2">B48,IBRC-M 10115,DSM 25386,CECT 8001</strain>
    </source>
</reference>
<accession>A0A1H7XAZ9</accession>
<gene>
    <name evidence="1" type="ORF">SAMN05192533_102127</name>
</gene>
<dbReference type="Proteomes" id="UP000198553">
    <property type="component" value="Unassembled WGS sequence"/>
</dbReference>
<evidence type="ECO:0000313" key="1">
    <source>
        <dbReference type="EMBL" id="SEM30990.1"/>
    </source>
</evidence>
<organism evidence="1 2">
    <name type="scientific">Mesobacillus persicus</name>
    <dbReference type="NCBI Taxonomy" id="930146"/>
    <lineage>
        <taxon>Bacteria</taxon>
        <taxon>Bacillati</taxon>
        <taxon>Bacillota</taxon>
        <taxon>Bacilli</taxon>
        <taxon>Bacillales</taxon>
        <taxon>Bacillaceae</taxon>
        <taxon>Mesobacillus</taxon>
    </lineage>
</organism>
<name>A0A1H7XAZ9_9BACI</name>
<dbReference type="STRING" id="930146.SAMN05192533_102127"/>
<keyword evidence="2" id="KW-1185">Reference proteome</keyword>
<proteinExistence type="predicted"/>
<dbReference type="AlphaFoldDB" id="A0A1H7XAZ9"/>
<dbReference type="EMBL" id="FOBW01000002">
    <property type="protein sequence ID" value="SEM30990.1"/>
    <property type="molecule type" value="Genomic_DNA"/>
</dbReference>
<protein>
    <submittedName>
        <fullName evidence="1">Uncharacterized protein</fullName>
    </submittedName>
</protein>